<dbReference type="Proteomes" id="UP001066276">
    <property type="component" value="Chromosome 6"/>
</dbReference>
<evidence type="ECO:0000313" key="1">
    <source>
        <dbReference type="EMBL" id="KAJ1134121.1"/>
    </source>
</evidence>
<comment type="caution">
    <text evidence="1">The sequence shown here is derived from an EMBL/GenBank/DDBJ whole genome shotgun (WGS) entry which is preliminary data.</text>
</comment>
<name>A0AAV7Q0M4_PLEWA</name>
<dbReference type="EMBL" id="JANPWB010000010">
    <property type="protein sequence ID" value="KAJ1134121.1"/>
    <property type="molecule type" value="Genomic_DNA"/>
</dbReference>
<proteinExistence type="predicted"/>
<organism evidence="1 2">
    <name type="scientific">Pleurodeles waltl</name>
    <name type="common">Iberian ribbed newt</name>
    <dbReference type="NCBI Taxonomy" id="8319"/>
    <lineage>
        <taxon>Eukaryota</taxon>
        <taxon>Metazoa</taxon>
        <taxon>Chordata</taxon>
        <taxon>Craniata</taxon>
        <taxon>Vertebrata</taxon>
        <taxon>Euteleostomi</taxon>
        <taxon>Amphibia</taxon>
        <taxon>Batrachia</taxon>
        <taxon>Caudata</taxon>
        <taxon>Salamandroidea</taxon>
        <taxon>Salamandridae</taxon>
        <taxon>Pleurodelinae</taxon>
        <taxon>Pleurodeles</taxon>
    </lineage>
</organism>
<protein>
    <submittedName>
        <fullName evidence="1">Uncharacterized protein</fullName>
    </submittedName>
</protein>
<dbReference type="AlphaFoldDB" id="A0AAV7Q0M4"/>
<evidence type="ECO:0000313" key="2">
    <source>
        <dbReference type="Proteomes" id="UP001066276"/>
    </source>
</evidence>
<accession>A0AAV7Q0M4</accession>
<sequence length="80" mass="8788">MGSEEAGPRKALAATIGQKKNLPVKGGRMSPMNRTLCYAGRERSVGPEVTAQQPVSRYSFQQCPVGLVFAFKVYSIYTEF</sequence>
<reference evidence="1" key="1">
    <citation type="journal article" date="2022" name="bioRxiv">
        <title>Sequencing and chromosome-scale assembly of the giantPleurodeles waltlgenome.</title>
        <authorList>
            <person name="Brown T."/>
            <person name="Elewa A."/>
            <person name="Iarovenko S."/>
            <person name="Subramanian E."/>
            <person name="Araus A.J."/>
            <person name="Petzold A."/>
            <person name="Susuki M."/>
            <person name="Suzuki K.-i.T."/>
            <person name="Hayashi T."/>
            <person name="Toyoda A."/>
            <person name="Oliveira C."/>
            <person name="Osipova E."/>
            <person name="Leigh N.D."/>
            <person name="Simon A."/>
            <person name="Yun M.H."/>
        </authorList>
    </citation>
    <scope>NUCLEOTIDE SEQUENCE</scope>
    <source>
        <strain evidence="1">20211129_DDA</strain>
        <tissue evidence="1">Liver</tissue>
    </source>
</reference>
<keyword evidence="2" id="KW-1185">Reference proteome</keyword>
<gene>
    <name evidence="1" type="ORF">NDU88_000585</name>
</gene>